<sequence length="167" mass="18922">MYSPTISALLAARVVVPLGPGAPDDAVRGRLAALDDAALGRVVDRDAAAACRSGLWIAFNFLDESHTISQDINTHEGSFWHAIMHRREPDPFNSKYWWRRVGAHPVLDHLRERTPEVSYSFTTPEAFVDFCEKVRDTSSADEEIARRVQHLEWELLFAWCFDRAVGK</sequence>
<evidence type="ECO:0000313" key="1">
    <source>
        <dbReference type="EMBL" id="MBP3956182.1"/>
    </source>
</evidence>
<evidence type="ECO:0000313" key="2">
    <source>
        <dbReference type="Proteomes" id="UP000676565"/>
    </source>
</evidence>
<name>A0ABS5BR28_9BACT</name>
<accession>A0ABS5BR28</accession>
<keyword evidence="2" id="KW-1185">Reference proteome</keyword>
<dbReference type="EMBL" id="JAGKQQ010000001">
    <property type="protein sequence ID" value="MBP3956182.1"/>
    <property type="molecule type" value="Genomic_DNA"/>
</dbReference>
<gene>
    <name evidence="1" type="ORF">J8F10_12900</name>
</gene>
<protein>
    <submittedName>
        <fullName evidence="1">Uncharacterized protein</fullName>
    </submittedName>
</protein>
<proteinExistence type="predicted"/>
<dbReference type="Proteomes" id="UP000676565">
    <property type="component" value="Unassembled WGS sequence"/>
</dbReference>
<organism evidence="1 2">
    <name type="scientific">Gemmata palustris</name>
    <dbReference type="NCBI Taxonomy" id="2822762"/>
    <lineage>
        <taxon>Bacteria</taxon>
        <taxon>Pseudomonadati</taxon>
        <taxon>Planctomycetota</taxon>
        <taxon>Planctomycetia</taxon>
        <taxon>Gemmatales</taxon>
        <taxon>Gemmataceae</taxon>
        <taxon>Gemmata</taxon>
    </lineage>
</organism>
<comment type="caution">
    <text evidence="1">The sequence shown here is derived from an EMBL/GenBank/DDBJ whole genome shotgun (WGS) entry which is preliminary data.</text>
</comment>
<reference evidence="1 2" key="1">
    <citation type="submission" date="2021-04" db="EMBL/GenBank/DDBJ databases">
        <authorList>
            <person name="Ivanova A."/>
        </authorList>
    </citation>
    <scope>NUCLEOTIDE SEQUENCE [LARGE SCALE GENOMIC DNA]</scope>
    <source>
        <strain evidence="1 2">G18</strain>
    </source>
</reference>